<accession>A0A3M7P8L8</accession>
<sequence>MEGIFRDWITDYVNKYSLIACRQHGFVQLEACETNLLELQEVGNVLTTKNPKNKYYIQHGKEKEWLQESEVEKDLGIMVSSDEKHSKQVEAMLYPAYAFKIRYGGFERVDLDIRENEGVSEGTIRRHNSQITREKQGGTMRDKFLLNGTATTWNLLPYQKAGNDTAN</sequence>
<organism evidence="1 2">
    <name type="scientific">Brachionus plicatilis</name>
    <name type="common">Marine rotifer</name>
    <name type="synonym">Brachionus muelleri</name>
    <dbReference type="NCBI Taxonomy" id="10195"/>
    <lineage>
        <taxon>Eukaryota</taxon>
        <taxon>Metazoa</taxon>
        <taxon>Spiralia</taxon>
        <taxon>Gnathifera</taxon>
        <taxon>Rotifera</taxon>
        <taxon>Eurotatoria</taxon>
        <taxon>Monogononta</taxon>
        <taxon>Pseudotrocha</taxon>
        <taxon>Ploima</taxon>
        <taxon>Brachionidae</taxon>
        <taxon>Brachionus</taxon>
    </lineage>
</organism>
<gene>
    <name evidence="1" type="ORF">BpHYR1_044821</name>
</gene>
<dbReference type="AlphaFoldDB" id="A0A3M7P8L8"/>
<evidence type="ECO:0000313" key="1">
    <source>
        <dbReference type="EMBL" id="RMZ95412.1"/>
    </source>
</evidence>
<comment type="caution">
    <text evidence="1">The sequence shown here is derived from an EMBL/GenBank/DDBJ whole genome shotgun (WGS) entry which is preliminary data.</text>
</comment>
<reference evidence="1 2" key="1">
    <citation type="journal article" date="2018" name="Sci. Rep.">
        <title>Genomic signatures of local adaptation to the degree of environmental predictability in rotifers.</title>
        <authorList>
            <person name="Franch-Gras L."/>
            <person name="Hahn C."/>
            <person name="Garcia-Roger E.M."/>
            <person name="Carmona M.J."/>
            <person name="Serra M."/>
            <person name="Gomez A."/>
        </authorList>
    </citation>
    <scope>NUCLEOTIDE SEQUENCE [LARGE SCALE GENOMIC DNA]</scope>
    <source>
        <strain evidence="1">HYR1</strain>
    </source>
</reference>
<dbReference type="Proteomes" id="UP000276133">
    <property type="component" value="Unassembled WGS sequence"/>
</dbReference>
<evidence type="ECO:0000313" key="2">
    <source>
        <dbReference type="Proteomes" id="UP000276133"/>
    </source>
</evidence>
<dbReference type="EMBL" id="REGN01012448">
    <property type="protein sequence ID" value="RMZ95412.1"/>
    <property type="molecule type" value="Genomic_DNA"/>
</dbReference>
<protein>
    <submittedName>
        <fullName evidence="1">Uncharacterized protein</fullName>
    </submittedName>
</protein>
<keyword evidence="2" id="KW-1185">Reference proteome</keyword>
<proteinExistence type="predicted"/>
<name>A0A3M7P8L8_BRAPC</name>